<comment type="caution">
    <text evidence="3">The sequence shown here is derived from an EMBL/GenBank/DDBJ whole genome shotgun (WGS) entry which is preliminary data.</text>
</comment>
<reference evidence="3" key="1">
    <citation type="submission" date="2022-07" db="EMBL/GenBank/DDBJ databases">
        <title>Taxonomy of Novel Oxalotrophic and Methylotrophic Bacteria.</title>
        <authorList>
            <person name="Sahin N."/>
            <person name="Tani A."/>
        </authorList>
    </citation>
    <scope>NUCLEOTIDE SEQUENCE</scope>
    <source>
        <strain evidence="3">Y10</strain>
    </source>
</reference>
<keyword evidence="3" id="KW-0813">Transport</keyword>
<proteinExistence type="predicted"/>
<dbReference type="EMBL" id="BRVO01000005">
    <property type="protein sequence ID" value="GLB50831.1"/>
    <property type="molecule type" value="Genomic_DNA"/>
</dbReference>
<dbReference type="InterPro" id="IPR003715">
    <property type="entry name" value="Poly_export_N"/>
</dbReference>
<keyword evidence="3" id="KW-0762">Sugar transport</keyword>
<dbReference type="PANTHER" id="PTHR33619:SF3">
    <property type="entry name" value="POLYSACCHARIDE EXPORT PROTEIN GFCE-RELATED"/>
    <property type="match status" value="1"/>
</dbReference>
<dbReference type="InterPro" id="IPR049712">
    <property type="entry name" value="Poly_export"/>
</dbReference>
<feature type="domain" description="Polysaccharide export protein N-terminal" evidence="2">
    <location>
        <begin position="6"/>
        <end position="95"/>
    </location>
</feature>
<evidence type="ECO:0000256" key="1">
    <source>
        <dbReference type="ARBA" id="ARBA00022729"/>
    </source>
</evidence>
<dbReference type="Proteomes" id="UP001143543">
    <property type="component" value="Unassembled WGS sequence"/>
</dbReference>
<evidence type="ECO:0000313" key="4">
    <source>
        <dbReference type="Proteomes" id="UP001143543"/>
    </source>
</evidence>
<dbReference type="Gene3D" id="3.30.1950.10">
    <property type="entry name" value="wza like domain"/>
    <property type="match status" value="1"/>
</dbReference>
<keyword evidence="1" id="KW-0732">Signal</keyword>
<evidence type="ECO:0000259" key="2">
    <source>
        <dbReference type="Pfam" id="PF02563"/>
    </source>
</evidence>
<gene>
    <name evidence="3" type="primary">wza</name>
    <name evidence="3" type="ORF">Y10_31990</name>
</gene>
<evidence type="ECO:0000313" key="3">
    <source>
        <dbReference type="EMBL" id="GLB50831.1"/>
    </source>
</evidence>
<dbReference type="Pfam" id="PF02563">
    <property type="entry name" value="Poly_export"/>
    <property type="match status" value="1"/>
</dbReference>
<keyword evidence="4" id="KW-1185">Reference proteome</keyword>
<name>A0ABQ5MNE0_9FLAO</name>
<protein>
    <submittedName>
        <fullName evidence="3">Sugar transporter</fullName>
    </submittedName>
</protein>
<dbReference type="Gene3D" id="3.10.560.10">
    <property type="entry name" value="Outer membrane lipoprotein wza domain like"/>
    <property type="match status" value="1"/>
</dbReference>
<dbReference type="PANTHER" id="PTHR33619">
    <property type="entry name" value="POLYSACCHARIDE EXPORT PROTEIN GFCE-RELATED"/>
    <property type="match status" value="1"/>
</dbReference>
<organism evidence="3 4">
    <name type="scientific">Neptunitalea lumnitzerae</name>
    <dbReference type="NCBI Taxonomy" id="2965509"/>
    <lineage>
        <taxon>Bacteria</taxon>
        <taxon>Pseudomonadati</taxon>
        <taxon>Bacteroidota</taxon>
        <taxon>Flavobacteriia</taxon>
        <taxon>Flavobacteriales</taxon>
        <taxon>Flavobacteriaceae</taxon>
        <taxon>Neptunitalea</taxon>
    </lineage>
</organism>
<accession>A0ABQ5MNE0</accession>
<sequence length="226" mass="24648">MVSALPEPYRVQVNDVLNIDLKAEDPQLVAMFTKNEGAAQSQSVSDANLYLNGYSVDLHGTIRIPVLGEINVLGYTVDEIRKKIEDKLYDEYLTSESGLFVSVKLAGVNFTVTGEVGSPGRLTVFRDRVNIVEAIAIAGNMKDVGDRANVVIVRQYPGGTKIHHIDLTDANAISSPYYFVKPNDMIIINPLPQKSIGAGTNGLQTFTTIFSVFSVLTSTVLLIRTL</sequence>